<feature type="transmembrane region" description="Helical" evidence="1">
    <location>
        <begin position="133"/>
        <end position="153"/>
    </location>
</feature>
<protein>
    <recommendedName>
        <fullName evidence="3">DUF2269 family protein</fullName>
    </recommendedName>
</protein>
<reference evidence="2" key="1">
    <citation type="submission" date="2016-03" db="EMBL/GenBank/DDBJ databases">
        <title>Microsymbionts genomes from the relict species Vavilovia formosa.</title>
        <authorList>
            <person name="Chirak E."/>
            <person name="Kimeklis A."/>
            <person name="Kopat V."/>
            <person name="Andronov E."/>
        </authorList>
    </citation>
    <scope>NUCLEOTIDE SEQUENCE [LARGE SCALE GENOMIC DNA]</scope>
    <source>
        <strain evidence="2">Vaf12</strain>
    </source>
</reference>
<feature type="transmembrane region" description="Helical" evidence="1">
    <location>
        <begin position="92"/>
        <end position="113"/>
    </location>
</feature>
<keyword evidence="1" id="KW-0472">Membrane</keyword>
<accession>A0A154I8L5</accession>
<feature type="transmembrane region" description="Helical" evidence="1">
    <location>
        <begin position="12"/>
        <end position="38"/>
    </location>
</feature>
<dbReference type="AlphaFoldDB" id="A0A154I8L5"/>
<organism evidence="2">
    <name type="scientific">Rhizobium leguminosarum</name>
    <dbReference type="NCBI Taxonomy" id="384"/>
    <lineage>
        <taxon>Bacteria</taxon>
        <taxon>Pseudomonadati</taxon>
        <taxon>Pseudomonadota</taxon>
        <taxon>Alphaproteobacteria</taxon>
        <taxon>Hyphomicrobiales</taxon>
        <taxon>Rhizobiaceae</taxon>
        <taxon>Rhizobium/Agrobacterium group</taxon>
        <taxon>Rhizobium</taxon>
    </lineage>
</organism>
<keyword evidence="1" id="KW-0812">Transmembrane</keyword>
<evidence type="ECO:0000313" key="2">
    <source>
        <dbReference type="EMBL" id="KZA96795.1"/>
    </source>
</evidence>
<gene>
    <name evidence="2" type="ORF">A4A59_34365</name>
</gene>
<feature type="transmembrane region" description="Helical" evidence="1">
    <location>
        <begin position="58"/>
        <end position="80"/>
    </location>
</feature>
<evidence type="ECO:0000256" key="1">
    <source>
        <dbReference type="SAM" id="Phobius"/>
    </source>
</evidence>
<evidence type="ECO:0008006" key="3">
    <source>
        <dbReference type="Google" id="ProtNLM"/>
    </source>
</evidence>
<comment type="caution">
    <text evidence="2">The sequence shown here is derived from an EMBL/GenBank/DDBJ whole genome shotgun (WGS) entry which is preliminary data.</text>
</comment>
<dbReference type="EMBL" id="LVYU01000151">
    <property type="protein sequence ID" value="KZA96795.1"/>
    <property type="molecule type" value="Genomic_DNA"/>
</dbReference>
<keyword evidence="1" id="KW-1133">Transmembrane helix</keyword>
<proteinExistence type="predicted"/>
<name>A0A154I8L5_RHILE</name>
<dbReference type="RefSeq" id="WP_062945185.1">
    <property type="nucleotide sequence ID" value="NZ_CP171844.1"/>
</dbReference>
<sequence>MIMAPGLRKVALVTHVVSSVGSLGAVAAFLALAIVGLASQDDRVVRSAYVAAEVLARVVIAPLVLASLLSGLVQSLGTAWGLFRHYWVLAKFLLTLLVLVVLLLQVKGIVYVGVASLGTTMSNTDLLDLRRSLVVHAAGGLVVLLVTTALSVYKPRGMTPYGWRRHHRPSTGES</sequence>